<dbReference type="EMBL" id="QGKW02001988">
    <property type="protein sequence ID" value="KAF2553966.1"/>
    <property type="molecule type" value="Genomic_DNA"/>
</dbReference>
<gene>
    <name evidence="3" type="ORF">F2Q68_00037280</name>
    <name evidence="2" type="ORF">F2Q70_00032913</name>
</gene>
<evidence type="ECO:0000313" key="3">
    <source>
        <dbReference type="EMBL" id="KAF2553966.1"/>
    </source>
</evidence>
<proteinExistence type="predicted"/>
<name>A0A8S9FEW3_BRACR</name>
<organism evidence="2">
    <name type="scientific">Brassica cretica</name>
    <name type="common">Mustard</name>
    <dbReference type="NCBI Taxonomy" id="69181"/>
    <lineage>
        <taxon>Eukaryota</taxon>
        <taxon>Viridiplantae</taxon>
        <taxon>Streptophyta</taxon>
        <taxon>Embryophyta</taxon>
        <taxon>Tracheophyta</taxon>
        <taxon>Spermatophyta</taxon>
        <taxon>Magnoliopsida</taxon>
        <taxon>eudicotyledons</taxon>
        <taxon>Gunneridae</taxon>
        <taxon>Pentapetalae</taxon>
        <taxon>rosids</taxon>
        <taxon>malvids</taxon>
        <taxon>Brassicales</taxon>
        <taxon>Brassicaceae</taxon>
        <taxon>Brassiceae</taxon>
        <taxon>Brassica</taxon>
    </lineage>
</organism>
<comment type="caution">
    <text evidence="2">The sequence shown here is derived from an EMBL/GenBank/DDBJ whole genome shotgun (WGS) entry which is preliminary data.</text>
</comment>
<reference evidence="2" key="1">
    <citation type="submission" date="2019-12" db="EMBL/GenBank/DDBJ databases">
        <title>Genome sequencing and annotation of Brassica cretica.</title>
        <authorList>
            <person name="Studholme D.J."/>
            <person name="Sarris P.F."/>
        </authorList>
    </citation>
    <scope>NUCLEOTIDE SEQUENCE</scope>
    <source>
        <strain evidence="3">PFS-001/15</strain>
        <strain evidence="2">PFS-102/07</strain>
        <tissue evidence="2">Leaf</tissue>
    </source>
</reference>
<feature type="region of interest" description="Disordered" evidence="1">
    <location>
        <begin position="50"/>
        <end position="137"/>
    </location>
</feature>
<evidence type="ECO:0000256" key="1">
    <source>
        <dbReference type="SAM" id="MobiDB-lite"/>
    </source>
</evidence>
<feature type="compositionally biased region" description="Basic and acidic residues" evidence="1">
    <location>
        <begin position="50"/>
        <end position="59"/>
    </location>
</feature>
<dbReference type="EMBL" id="QGKY02002305">
    <property type="protein sequence ID" value="KAF2531016.1"/>
    <property type="molecule type" value="Genomic_DNA"/>
</dbReference>
<feature type="compositionally biased region" description="Basic residues" evidence="1">
    <location>
        <begin position="60"/>
        <end position="91"/>
    </location>
</feature>
<evidence type="ECO:0000313" key="2">
    <source>
        <dbReference type="EMBL" id="KAF2531016.1"/>
    </source>
</evidence>
<accession>A0A8S9FEW3</accession>
<protein>
    <submittedName>
        <fullName evidence="2">Uncharacterized protein</fullName>
    </submittedName>
</protein>
<dbReference type="AlphaFoldDB" id="A0A8S9FEW3"/>
<dbReference type="Proteomes" id="UP000712281">
    <property type="component" value="Unassembled WGS sequence"/>
</dbReference>
<sequence length="137" mass="16005">MKEQISDEAVIKAQAKPRTRLAYLRNGGSKVNRKNLTKEGAGAGCTRSWWRREESSREQRRLRRKCVKEKVKSREKKKWKKRSLPNKRRTNKSSLEEATKEWKKKKKLGGQETEEEVGATNVDNMDNRKSKMNGLCN</sequence>